<accession>A0A7R8Z726</accession>
<keyword evidence="1" id="KW-0732">Signal</keyword>
<feature type="chain" id="PRO_5030940448" evidence="1">
    <location>
        <begin position="26"/>
        <end position="111"/>
    </location>
</feature>
<proteinExistence type="predicted"/>
<reference evidence="2" key="1">
    <citation type="submission" date="2020-11" db="EMBL/GenBank/DDBJ databases">
        <authorList>
            <person name="Tran Van P."/>
        </authorList>
    </citation>
    <scope>NUCLEOTIDE SEQUENCE</scope>
</reference>
<dbReference type="AlphaFoldDB" id="A0A7R8Z726"/>
<evidence type="ECO:0000313" key="2">
    <source>
        <dbReference type="EMBL" id="CAD7196835.1"/>
    </source>
</evidence>
<protein>
    <submittedName>
        <fullName evidence="2">Uncharacterized protein</fullName>
    </submittedName>
</protein>
<organism evidence="2">
    <name type="scientific">Timema douglasi</name>
    <name type="common">Walking stick</name>
    <dbReference type="NCBI Taxonomy" id="61478"/>
    <lineage>
        <taxon>Eukaryota</taxon>
        <taxon>Metazoa</taxon>
        <taxon>Ecdysozoa</taxon>
        <taxon>Arthropoda</taxon>
        <taxon>Hexapoda</taxon>
        <taxon>Insecta</taxon>
        <taxon>Pterygota</taxon>
        <taxon>Neoptera</taxon>
        <taxon>Polyneoptera</taxon>
        <taxon>Phasmatodea</taxon>
        <taxon>Timematodea</taxon>
        <taxon>Timematoidea</taxon>
        <taxon>Timematidae</taxon>
        <taxon>Timema</taxon>
    </lineage>
</organism>
<gene>
    <name evidence="2" type="ORF">TDIB3V08_LOCUS3162</name>
</gene>
<sequence length="111" mass="11775">MMKSGTKPLAVAMLTLSASSAECEAEWGISVVAPELAVPGKTTAVLVTLHGPQRAHPLNVTLRLVSDRAEEMTQLLLETSQEITGGVDRRSVLRDVVAQLLFSSAFDSQAA</sequence>
<evidence type="ECO:0000256" key="1">
    <source>
        <dbReference type="SAM" id="SignalP"/>
    </source>
</evidence>
<name>A0A7R8Z726_TIMDO</name>
<dbReference type="EMBL" id="OA565352">
    <property type="protein sequence ID" value="CAD7196835.1"/>
    <property type="molecule type" value="Genomic_DNA"/>
</dbReference>
<feature type="signal peptide" evidence="1">
    <location>
        <begin position="1"/>
        <end position="25"/>
    </location>
</feature>